<accession>A0AAN9M7V9</accession>
<reference evidence="2 3" key="1">
    <citation type="submission" date="2024-01" db="EMBL/GenBank/DDBJ databases">
        <title>The genomes of 5 underutilized Papilionoideae crops provide insights into root nodulation and disease resistanc.</title>
        <authorList>
            <person name="Jiang F."/>
        </authorList>
    </citation>
    <scope>NUCLEOTIDE SEQUENCE [LARGE SCALE GENOMIC DNA]</scope>
    <source>
        <strain evidence="2">LVBAO_FW01</strain>
        <tissue evidence="2">Leaves</tissue>
    </source>
</reference>
<comment type="caution">
    <text evidence="2">The sequence shown here is derived from an EMBL/GenBank/DDBJ whole genome shotgun (WGS) entry which is preliminary data.</text>
</comment>
<dbReference type="EMBL" id="JAYMYQ010000002">
    <property type="protein sequence ID" value="KAK7349091.1"/>
    <property type="molecule type" value="Genomic_DNA"/>
</dbReference>
<gene>
    <name evidence="2" type="ORF">VNO77_06175</name>
</gene>
<feature type="region of interest" description="Disordered" evidence="1">
    <location>
        <begin position="98"/>
        <end position="127"/>
    </location>
</feature>
<dbReference type="Proteomes" id="UP001367508">
    <property type="component" value="Unassembled WGS sequence"/>
</dbReference>
<organism evidence="2 3">
    <name type="scientific">Canavalia gladiata</name>
    <name type="common">Sword bean</name>
    <name type="synonym">Dolichos gladiatus</name>
    <dbReference type="NCBI Taxonomy" id="3824"/>
    <lineage>
        <taxon>Eukaryota</taxon>
        <taxon>Viridiplantae</taxon>
        <taxon>Streptophyta</taxon>
        <taxon>Embryophyta</taxon>
        <taxon>Tracheophyta</taxon>
        <taxon>Spermatophyta</taxon>
        <taxon>Magnoliopsida</taxon>
        <taxon>eudicotyledons</taxon>
        <taxon>Gunneridae</taxon>
        <taxon>Pentapetalae</taxon>
        <taxon>rosids</taxon>
        <taxon>fabids</taxon>
        <taxon>Fabales</taxon>
        <taxon>Fabaceae</taxon>
        <taxon>Papilionoideae</taxon>
        <taxon>50 kb inversion clade</taxon>
        <taxon>NPAAA clade</taxon>
        <taxon>indigoferoid/millettioid clade</taxon>
        <taxon>Phaseoleae</taxon>
        <taxon>Canavalia</taxon>
    </lineage>
</organism>
<sequence>MNQYNVKLLDVDLQVRGKNHRKHVVKAEIAVSVGTQALSTSEFNMNLASEGKGLIQSNGQTHQFLGKLHGSIEDLANIRFEETKNGHKQELFNIIRKAQGGSGSSGGGGKRGKSGTGGSADVNRRPHQNSAPSICCSHFWVSIFNLYSEPLVSTDTIEKQKRGYALCF</sequence>
<evidence type="ECO:0000313" key="2">
    <source>
        <dbReference type="EMBL" id="KAK7349091.1"/>
    </source>
</evidence>
<dbReference type="AlphaFoldDB" id="A0AAN9M7V9"/>
<evidence type="ECO:0000313" key="3">
    <source>
        <dbReference type="Proteomes" id="UP001367508"/>
    </source>
</evidence>
<feature type="compositionally biased region" description="Gly residues" evidence="1">
    <location>
        <begin position="100"/>
        <end position="118"/>
    </location>
</feature>
<evidence type="ECO:0000256" key="1">
    <source>
        <dbReference type="SAM" id="MobiDB-lite"/>
    </source>
</evidence>
<keyword evidence="3" id="KW-1185">Reference proteome</keyword>
<protein>
    <submittedName>
        <fullName evidence="2">Uncharacterized protein</fullName>
    </submittedName>
</protein>
<proteinExistence type="predicted"/>
<name>A0AAN9M7V9_CANGL</name>